<reference evidence="1" key="1">
    <citation type="journal article" date="2014" name="Front. Microbiol.">
        <title>High frequency of phylogenetically diverse reductive dehalogenase-homologous genes in deep subseafloor sedimentary metagenomes.</title>
        <authorList>
            <person name="Kawai M."/>
            <person name="Futagami T."/>
            <person name="Toyoda A."/>
            <person name="Takaki Y."/>
            <person name="Nishi S."/>
            <person name="Hori S."/>
            <person name="Arai W."/>
            <person name="Tsubouchi T."/>
            <person name="Morono Y."/>
            <person name="Uchiyama I."/>
            <person name="Ito T."/>
            <person name="Fujiyama A."/>
            <person name="Inagaki F."/>
            <person name="Takami H."/>
        </authorList>
    </citation>
    <scope>NUCLEOTIDE SEQUENCE</scope>
    <source>
        <strain evidence="1">Expedition CK06-06</strain>
    </source>
</reference>
<evidence type="ECO:0000313" key="1">
    <source>
        <dbReference type="EMBL" id="GAI83689.1"/>
    </source>
</evidence>
<sequence length="88" mass="10189">MQVQQNLEYESQISEALKRAKAKKVLYMYDETGNKFLLGVFNKKKSEEIKKHLRVKKMINRLSEFDIITTEPDSDFAYGNIPISTNSG</sequence>
<comment type="caution">
    <text evidence="1">The sequence shown here is derived from an EMBL/GenBank/DDBJ whole genome shotgun (WGS) entry which is preliminary data.</text>
</comment>
<gene>
    <name evidence="1" type="ORF">S12H4_19407</name>
</gene>
<name>X1TUG6_9ZZZZ</name>
<accession>X1TUG6</accession>
<dbReference type="AlphaFoldDB" id="X1TUG6"/>
<proteinExistence type="predicted"/>
<protein>
    <submittedName>
        <fullName evidence="1">Uncharacterized protein</fullName>
    </submittedName>
</protein>
<organism evidence="1">
    <name type="scientific">marine sediment metagenome</name>
    <dbReference type="NCBI Taxonomy" id="412755"/>
    <lineage>
        <taxon>unclassified sequences</taxon>
        <taxon>metagenomes</taxon>
        <taxon>ecological metagenomes</taxon>
    </lineage>
</organism>
<dbReference type="EMBL" id="BARW01009704">
    <property type="protein sequence ID" value="GAI83689.1"/>
    <property type="molecule type" value="Genomic_DNA"/>
</dbReference>